<dbReference type="Proteomes" id="UP000441717">
    <property type="component" value="Unassembled WGS sequence"/>
</dbReference>
<dbReference type="PROSITE" id="PS00137">
    <property type="entry name" value="SUBTILASE_HIS"/>
    <property type="match status" value="1"/>
</dbReference>
<gene>
    <name evidence="11" type="ORF">GFC01_13575</name>
</gene>
<dbReference type="Pfam" id="PF22148">
    <property type="entry name" value="Fervidolysin_NPro-like"/>
    <property type="match status" value="1"/>
</dbReference>
<dbReference type="InterPro" id="IPR022398">
    <property type="entry name" value="Peptidase_S8_His-AS"/>
</dbReference>
<dbReference type="Gene3D" id="2.60.40.1240">
    <property type="match status" value="1"/>
</dbReference>
<protein>
    <submittedName>
        <fullName evidence="11">S8 family serine peptidase</fullName>
    </submittedName>
</protein>
<keyword evidence="3" id="KW-0732">Signal</keyword>
<feature type="active site" description="Charge relay system" evidence="6">
    <location>
        <position position="209"/>
    </location>
</feature>
<keyword evidence="5 6" id="KW-0720">Serine protease</keyword>
<dbReference type="InterPro" id="IPR036852">
    <property type="entry name" value="Peptidase_S8/S53_dom_sf"/>
</dbReference>
<dbReference type="PRINTS" id="PR00723">
    <property type="entry name" value="SUBTILISIN"/>
</dbReference>
<dbReference type="SUPFAM" id="SSF52743">
    <property type="entry name" value="Subtilisin-like"/>
    <property type="match status" value="1"/>
</dbReference>
<evidence type="ECO:0000259" key="8">
    <source>
        <dbReference type="Pfam" id="PF00082"/>
    </source>
</evidence>
<dbReference type="OrthoDB" id="9798386at2"/>
<evidence type="ECO:0000313" key="12">
    <source>
        <dbReference type="Proteomes" id="UP000441717"/>
    </source>
</evidence>
<sequence>MGGGVANFSDNHHYSCTPGSSLAAGKYMSGNLQAPSVAGHTYASKENVRQLIEERLQREKQMPPRDYSREIIVKWKKSADEVSKEALLNKCAAEKIHEKRDLSLLRVKDREKAIAELKRSGRVEFVEPNYPVQMLDVPNDPLFFEQWGLHTINAAKAWDKLAPNQDPVIVAVVDSGIDFYHEDLQGRISLDGAWDFVWNDNYPLDLDGHGTAVSGVIAAATGNATGIAGTAGRQNVQILPLRVFNLDGQADTYLVSQAIYHAVDCGAQVVNLSLGGPQYSQALADAVDYARERGVVVVAAAGNHEEGENDAVSYPAAFPGVIAVAASDGGDLVASFSNHGPEVMVAAPGVDILTTDIRYGGGGGGGGMTVLTTDVLYPNYTPVSGTSLATPFVSAAAAIIKSQLPGAGPDQVAEMIKKGVVDIGPPGRDDYAGYGRLDLDLVAAQLADAGTPGSGAVEMDPAQMLQIVFNQPVKIDGNTAAHFHLLTAAGAELPCTLYFVGEVNAGETGGYTTFWLKPRDALTAGQTYTLRVDAGLTAISGQKLAENYNLNIVVKAEEDNPVTPPSGDEGYSRTNPASIGTPLFARWNDYKGSHQAKIILVDIIRGEQAWQIIQEANSFNDPPQSGHEYILAKIKFEYLEGPDPDTQYHISGYDFTAVSEAGRDYEYCSVVEPEPDLDYRLYPGASCEGWAAYQVEVIDDKPLLTFGRDYDGKGGIWFKLYE</sequence>
<dbReference type="InterPro" id="IPR029050">
    <property type="entry name" value="Immunoprotect_excell_Ig-like"/>
</dbReference>
<dbReference type="EMBL" id="WHYR01000043">
    <property type="protein sequence ID" value="MQL53267.1"/>
    <property type="molecule type" value="Genomic_DNA"/>
</dbReference>
<dbReference type="PROSITE" id="PS51892">
    <property type="entry name" value="SUBTILASE"/>
    <property type="match status" value="1"/>
</dbReference>
<dbReference type="PROSITE" id="PS00136">
    <property type="entry name" value="SUBTILASE_ASP"/>
    <property type="match status" value="1"/>
</dbReference>
<evidence type="ECO:0000256" key="1">
    <source>
        <dbReference type="ARBA" id="ARBA00011073"/>
    </source>
</evidence>
<organism evidence="11 12">
    <name type="scientific">Desulfofundulus thermobenzoicus</name>
    <dbReference type="NCBI Taxonomy" id="29376"/>
    <lineage>
        <taxon>Bacteria</taxon>
        <taxon>Bacillati</taxon>
        <taxon>Bacillota</taxon>
        <taxon>Clostridia</taxon>
        <taxon>Eubacteriales</taxon>
        <taxon>Peptococcaceae</taxon>
        <taxon>Desulfofundulus</taxon>
    </lineage>
</organism>
<dbReference type="InterPro" id="IPR050131">
    <property type="entry name" value="Peptidase_S8_subtilisin-like"/>
</dbReference>
<feature type="active site" description="Charge relay system" evidence="6">
    <location>
        <position position="174"/>
    </location>
</feature>
<name>A0A6N7IUZ6_9FIRM</name>
<evidence type="ECO:0000256" key="3">
    <source>
        <dbReference type="ARBA" id="ARBA00022729"/>
    </source>
</evidence>
<dbReference type="GO" id="GO:0004252">
    <property type="term" value="F:serine-type endopeptidase activity"/>
    <property type="evidence" value="ECO:0007669"/>
    <property type="project" value="UniProtKB-UniRule"/>
</dbReference>
<dbReference type="InterPro" id="IPR015500">
    <property type="entry name" value="Peptidase_S8_subtilisin-rel"/>
</dbReference>
<evidence type="ECO:0000259" key="10">
    <source>
        <dbReference type="Pfam" id="PF22148"/>
    </source>
</evidence>
<keyword evidence="2 6" id="KW-0645">Protease</keyword>
<reference evidence="11 12" key="1">
    <citation type="submission" date="2019-10" db="EMBL/GenBank/DDBJ databases">
        <title>Comparative genomics of sulfur disproportionating microorganisms.</title>
        <authorList>
            <person name="Ward L.M."/>
            <person name="Bertran E."/>
            <person name="Johnston D."/>
        </authorList>
    </citation>
    <scope>NUCLEOTIDE SEQUENCE [LARGE SCALE GENOMIC DNA]</scope>
    <source>
        <strain evidence="11 12">DSM 14055</strain>
    </source>
</reference>
<proteinExistence type="inferred from homology"/>
<feature type="active site" description="Charge relay system" evidence="6">
    <location>
        <position position="387"/>
    </location>
</feature>
<feature type="domain" description="Fervidolysin-like N-terminal prodomain" evidence="10">
    <location>
        <begin position="69"/>
        <end position="129"/>
    </location>
</feature>
<dbReference type="PANTHER" id="PTHR43806:SF11">
    <property type="entry name" value="CEREVISIN-RELATED"/>
    <property type="match status" value="1"/>
</dbReference>
<keyword evidence="12" id="KW-1185">Reference proteome</keyword>
<feature type="domain" description="Peptidase S8/S53" evidence="8">
    <location>
        <begin position="168"/>
        <end position="435"/>
    </location>
</feature>
<dbReference type="InterPro" id="IPR000209">
    <property type="entry name" value="Peptidase_S8/S53_dom"/>
</dbReference>
<evidence type="ECO:0000256" key="7">
    <source>
        <dbReference type="RuleBase" id="RU003355"/>
    </source>
</evidence>
<dbReference type="PROSITE" id="PS00138">
    <property type="entry name" value="SUBTILASE_SER"/>
    <property type="match status" value="1"/>
</dbReference>
<evidence type="ECO:0000313" key="11">
    <source>
        <dbReference type="EMBL" id="MQL53267.1"/>
    </source>
</evidence>
<evidence type="ECO:0000256" key="2">
    <source>
        <dbReference type="ARBA" id="ARBA00022670"/>
    </source>
</evidence>
<keyword evidence="4 6" id="KW-0378">Hydrolase</keyword>
<feature type="domain" description="SbsA Ig-like" evidence="9">
    <location>
        <begin position="451"/>
        <end position="549"/>
    </location>
</feature>
<evidence type="ECO:0000256" key="5">
    <source>
        <dbReference type="ARBA" id="ARBA00022825"/>
    </source>
</evidence>
<dbReference type="Gene3D" id="3.40.50.200">
    <property type="entry name" value="Peptidase S8/S53 domain"/>
    <property type="match status" value="1"/>
</dbReference>
<dbReference type="InterPro" id="IPR023827">
    <property type="entry name" value="Peptidase_S8_Asp-AS"/>
</dbReference>
<comment type="caution">
    <text evidence="11">The sequence shown here is derived from an EMBL/GenBank/DDBJ whole genome shotgun (WGS) entry which is preliminary data.</text>
</comment>
<dbReference type="InterPro" id="IPR054399">
    <property type="entry name" value="Fervidolysin-like_N_prodom"/>
</dbReference>
<comment type="similarity">
    <text evidence="1 6 7">Belongs to the peptidase S8 family.</text>
</comment>
<dbReference type="InterPro" id="IPR032812">
    <property type="entry name" value="SbsA_Ig"/>
</dbReference>
<dbReference type="Pfam" id="PF00082">
    <property type="entry name" value="Peptidase_S8"/>
    <property type="match status" value="1"/>
</dbReference>
<accession>A0A6N7IUZ6</accession>
<dbReference type="PANTHER" id="PTHR43806">
    <property type="entry name" value="PEPTIDASE S8"/>
    <property type="match status" value="1"/>
</dbReference>
<dbReference type="InterPro" id="IPR023828">
    <property type="entry name" value="Peptidase_S8_Ser-AS"/>
</dbReference>
<dbReference type="Pfam" id="PF13205">
    <property type="entry name" value="Big_5"/>
    <property type="match status" value="1"/>
</dbReference>
<evidence type="ECO:0000256" key="4">
    <source>
        <dbReference type="ARBA" id="ARBA00022801"/>
    </source>
</evidence>
<dbReference type="AlphaFoldDB" id="A0A6N7IUZ6"/>
<evidence type="ECO:0000256" key="6">
    <source>
        <dbReference type="PROSITE-ProRule" id="PRU01240"/>
    </source>
</evidence>
<dbReference type="GO" id="GO:0006508">
    <property type="term" value="P:proteolysis"/>
    <property type="evidence" value="ECO:0007669"/>
    <property type="project" value="UniProtKB-KW"/>
</dbReference>
<evidence type="ECO:0000259" key="9">
    <source>
        <dbReference type="Pfam" id="PF13205"/>
    </source>
</evidence>